<evidence type="ECO:0000313" key="6">
    <source>
        <dbReference type="EMBL" id="GGF41570.1"/>
    </source>
</evidence>
<protein>
    <submittedName>
        <fullName evidence="6">LacI family transcriptional regulator</fullName>
    </submittedName>
</protein>
<keyword evidence="3 4" id="KW-0732">Signal</keyword>
<evidence type="ECO:0000256" key="4">
    <source>
        <dbReference type="SAM" id="SignalP"/>
    </source>
</evidence>
<proteinExistence type="inferred from homology"/>
<name>A0A8J3E663_9PROT</name>
<organism evidence="6 7">
    <name type="scientific">Aliidongia dinghuensis</name>
    <dbReference type="NCBI Taxonomy" id="1867774"/>
    <lineage>
        <taxon>Bacteria</taxon>
        <taxon>Pseudomonadati</taxon>
        <taxon>Pseudomonadota</taxon>
        <taxon>Alphaproteobacteria</taxon>
        <taxon>Rhodospirillales</taxon>
        <taxon>Dongiaceae</taxon>
        <taxon>Aliidongia</taxon>
    </lineage>
</organism>
<dbReference type="PANTHER" id="PTHR46847">
    <property type="entry name" value="D-ALLOSE-BINDING PERIPLASMIC PROTEIN-RELATED"/>
    <property type="match status" value="1"/>
</dbReference>
<evidence type="ECO:0000313" key="7">
    <source>
        <dbReference type="Proteomes" id="UP000646365"/>
    </source>
</evidence>
<dbReference type="GO" id="GO:0030246">
    <property type="term" value="F:carbohydrate binding"/>
    <property type="evidence" value="ECO:0007669"/>
    <property type="project" value="UniProtKB-ARBA"/>
</dbReference>
<keyword evidence="7" id="KW-1185">Reference proteome</keyword>
<dbReference type="Pfam" id="PF13407">
    <property type="entry name" value="Peripla_BP_4"/>
    <property type="match status" value="1"/>
</dbReference>
<gene>
    <name evidence="6" type="ORF">GCM10011611_55010</name>
</gene>
<feature type="chain" id="PRO_5035176832" evidence="4">
    <location>
        <begin position="27"/>
        <end position="322"/>
    </location>
</feature>
<dbReference type="GO" id="GO:0030313">
    <property type="term" value="C:cell envelope"/>
    <property type="evidence" value="ECO:0007669"/>
    <property type="project" value="UniProtKB-SubCell"/>
</dbReference>
<sequence length="322" mass="33514">MRLIRRTRLASFLLGALIGASLAAAAAIRPTSAADIAGPHLALVIKTFRNPYFKTMVEGAKDGAADFGASLEVAAPDFETSVDQQIDIIDRLVSQKVDGIVVAPADSVRVIPALKRAEAASIPIVNIDNPIDRQAAIAAGLTPPPLVTVDNSDGAYRAVKSVLASFPLAQAPIKAAIIEGIPGAENGEARKAGALKAFAEQPRVQIVASESGNWERDEGERVAAAIIARTPDLDLLFCANDNMALGALAALAALGAAGAHAKIIGYDALPEALEAVRNGALAATVDQRAARQGHIAVEYLMKRLNGESVPPESFVDVRIVSE</sequence>
<evidence type="ECO:0000256" key="1">
    <source>
        <dbReference type="ARBA" id="ARBA00004196"/>
    </source>
</evidence>
<feature type="domain" description="Periplasmic binding protein" evidence="5">
    <location>
        <begin position="42"/>
        <end position="307"/>
    </location>
</feature>
<dbReference type="EMBL" id="BMJQ01000018">
    <property type="protein sequence ID" value="GGF41570.1"/>
    <property type="molecule type" value="Genomic_DNA"/>
</dbReference>
<dbReference type="PANTHER" id="PTHR46847:SF1">
    <property type="entry name" value="D-ALLOSE-BINDING PERIPLASMIC PROTEIN-RELATED"/>
    <property type="match status" value="1"/>
</dbReference>
<dbReference type="InterPro" id="IPR028082">
    <property type="entry name" value="Peripla_BP_I"/>
</dbReference>
<dbReference type="InterPro" id="IPR025997">
    <property type="entry name" value="SBP_2_dom"/>
</dbReference>
<dbReference type="Gene3D" id="3.40.50.2300">
    <property type="match status" value="2"/>
</dbReference>
<comment type="subcellular location">
    <subcellularLocation>
        <location evidence="1">Cell envelope</location>
    </subcellularLocation>
</comment>
<feature type="signal peptide" evidence="4">
    <location>
        <begin position="1"/>
        <end position="26"/>
    </location>
</feature>
<dbReference type="Proteomes" id="UP000646365">
    <property type="component" value="Unassembled WGS sequence"/>
</dbReference>
<dbReference type="SUPFAM" id="SSF53822">
    <property type="entry name" value="Periplasmic binding protein-like I"/>
    <property type="match status" value="1"/>
</dbReference>
<evidence type="ECO:0000256" key="3">
    <source>
        <dbReference type="ARBA" id="ARBA00022729"/>
    </source>
</evidence>
<evidence type="ECO:0000259" key="5">
    <source>
        <dbReference type="Pfam" id="PF13407"/>
    </source>
</evidence>
<comment type="similarity">
    <text evidence="2">Belongs to the bacterial solute-binding protein 2 family.</text>
</comment>
<evidence type="ECO:0000256" key="2">
    <source>
        <dbReference type="ARBA" id="ARBA00007639"/>
    </source>
</evidence>
<reference evidence="6" key="2">
    <citation type="submission" date="2020-09" db="EMBL/GenBank/DDBJ databases">
        <authorList>
            <person name="Sun Q."/>
            <person name="Zhou Y."/>
        </authorList>
    </citation>
    <scope>NUCLEOTIDE SEQUENCE</scope>
    <source>
        <strain evidence="6">CGMCC 1.15725</strain>
    </source>
</reference>
<comment type="caution">
    <text evidence="6">The sequence shown here is derived from an EMBL/GenBank/DDBJ whole genome shotgun (WGS) entry which is preliminary data.</text>
</comment>
<dbReference type="RefSeq" id="WP_189051386.1">
    <property type="nucleotide sequence ID" value="NZ_BMJQ01000018.1"/>
</dbReference>
<dbReference type="AlphaFoldDB" id="A0A8J3E663"/>
<accession>A0A8J3E663</accession>
<reference evidence="6" key="1">
    <citation type="journal article" date="2014" name="Int. J. Syst. Evol. Microbiol.">
        <title>Complete genome sequence of Corynebacterium casei LMG S-19264T (=DSM 44701T), isolated from a smear-ripened cheese.</title>
        <authorList>
            <consortium name="US DOE Joint Genome Institute (JGI-PGF)"/>
            <person name="Walter F."/>
            <person name="Albersmeier A."/>
            <person name="Kalinowski J."/>
            <person name="Ruckert C."/>
        </authorList>
    </citation>
    <scope>NUCLEOTIDE SEQUENCE</scope>
    <source>
        <strain evidence="6">CGMCC 1.15725</strain>
    </source>
</reference>